<feature type="chain" id="PRO_5043791769" description="Aspergillus nuclease S1" evidence="11">
    <location>
        <begin position="24"/>
        <end position="320"/>
    </location>
</feature>
<dbReference type="Pfam" id="PF02265">
    <property type="entry name" value="S1-P1_nuclease"/>
    <property type="match status" value="1"/>
</dbReference>
<comment type="catalytic activity">
    <reaction evidence="1">
        <text>Endonucleolytic cleavage to 5'-phosphomononucleotide and 5'-phosphooligonucleotide end-products.</text>
        <dbReference type="EC" id="3.1.30.1"/>
    </reaction>
</comment>
<evidence type="ECO:0000256" key="3">
    <source>
        <dbReference type="ARBA" id="ARBA00012562"/>
    </source>
</evidence>
<protein>
    <recommendedName>
        <fullName evidence="3">Aspergillus nuclease S1</fullName>
        <ecNumber evidence="3">3.1.30.1</ecNumber>
    </recommendedName>
</protein>
<evidence type="ECO:0000256" key="4">
    <source>
        <dbReference type="ARBA" id="ARBA00022722"/>
    </source>
</evidence>
<name>A0AAX6GAK1_IRIPA</name>
<dbReference type="CDD" id="cd11010">
    <property type="entry name" value="S1-P1_nuclease"/>
    <property type="match status" value="1"/>
</dbReference>
<dbReference type="SUPFAM" id="SSF48537">
    <property type="entry name" value="Phospholipase C/P1 nuclease"/>
    <property type="match status" value="1"/>
</dbReference>
<organism evidence="12 13">
    <name type="scientific">Iris pallida</name>
    <name type="common">Sweet iris</name>
    <dbReference type="NCBI Taxonomy" id="29817"/>
    <lineage>
        <taxon>Eukaryota</taxon>
        <taxon>Viridiplantae</taxon>
        <taxon>Streptophyta</taxon>
        <taxon>Embryophyta</taxon>
        <taxon>Tracheophyta</taxon>
        <taxon>Spermatophyta</taxon>
        <taxon>Magnoliopsida</taxon>
        <taxon>Liliopsida</taxon>
        <taxon>Asparagales</taxon>
        <taxon>Iridaceae</taxon>
        <taxon>Iridoideae</taxon>
        <taxon>Irideae</taxon>
        <taxon>Iris</taxon>
    </lineage>
</organism>
<comment type="similarity">
    <text evidence="2">Belongs to the nuclease type I family.</text>
</comment>
<feature type="signal peptide" evidence="11">
    <location>
        <begin position="1"/>
        <end position="23"/>
    </location>
</feature>
<dbReference type="PANTHER" id="PTHR33146">
    <property type="entry name" value="ENDONUCLEASE 4"/>
    <property type="match status" value="1"/>
</dbReference>
<evidence type="ECO:0000313" key="12">
    <source>
        <dbReference type="EMBL" id="KAJ6825689.1"/>
    </source>
</evidence>
<evidence type="ECO:0000256" key="8">
    <source>
        <dbReference type="ARBA" id="ARBA00022801"/>
    </source>
</evidence>
<sequence length="320" mass="36772">MGLILFFQILFFSILSSPPSSHGWGKEGHIMVCKIAQQYFTEKTAKTVIDLLPESAEGDLSTVCPWADQVRFRYHWSSPLHYINTPGVCTYKYSRDCHNSKGEKDMCVVGAINNYTEQLRDYGDSSSGYNLTESLMFLAHFVGDVHQPLHVGYEADEGGNTIIVHWYRRKTNLHHVWDTNMIETAMKDFYNDDLNSMVEGIRMNITEDWSDEVDHWENCQNKRVTCANSYASESIHLACNYAYKDVEQNSTLGEWWITTDDYFFSRLPVLEKRLAQAGVRLALILNRIFDPKSVWEYSSVIRSIGDKEFNRAANAGLARI</sequence>
<evidence type="ECO:0000256" key="10">
    <source>
        <dbReference type="ARBA" id="ARBA00023180"/>
    </source>
</evidence>
<evidence type="ECO:0000256" key="7">
    <source>
        <dbReference type="ARBA" id="ARBA00022759"/>
    </source>
</evidence>
<keyword evidence="4" id="KW-0540">Nuclease</keyword>
<gene>
    <name evidence="12" type="ORF">M6B38_377040</name>
</gene>
<dbReference type="EMBL" id="JANAVB010021598">
    <property type="protein sequence ID" value="KAJ6825689.1"/>
    <property type="molecule type" value="Genomic_DNA"/>
</dbReference>
<dbReference type="Proteomes" id="UP001140949">
    <property type="component" value="Unassembled WGS sequence"/>
</dbReference>
<dbReference type="PANTHER" id="PTHR33146:SF21">
    <property type="entry name" value="ASPERGILLUS NUCLEASE S1"/>
    <property type="match status" value="1"/>
</dbReference>
<keyword evidence="5" id="KW-0479">Metal-binding</keyword>
<proteinExistence type="inferred from homology"/>
<reference evidence="12" key="2">
    <citation type="submission" date="2023-04" db="EMBL/GenBank/DDBJ databases">
        <authorList>
            <person name="Bruccoleri R.E."/>
            <person name="Oakeley E.J."/>
            <person name="Faust A.-M."/>
            <person name="Dessus-Babus S."/>
            <person name="Altorfer M."/>
            <person name="Burckhardt D."/>
            <person name="Oertli M."/>
            <person name="Naumann U."/>
            <person name="Petersen F."/>
            <person name="Wong J."/>
        </authorList>
    </citation>
    <scope>NUCLEOTIDE SEQUENCE</scope>
    <source>
        <strain evidence="12">GSM-AAB239-AS_SAM_17_03QT</strain>
        <tissue evidence="12">Leaf</tissue>
    </source>
</reference>
<evidence type="ECO:0000256" key="9">
    <source>
        <dbReference type="ARBA" id="ARBA00023157"/>
    </source>
</evidence>
<dbReference type="GO" id="GO:0003676">
    <property type="term" value="F:nucleic acid binding"/>
    <property type="evidence" value="ECO:0007669"/>
    <property type="project" value="InterPro"/>
</dbReference>
<dbReference type="InterPro" id="IPR008947">
    <property type="entry name" value="PLipase_C/P1_nuclease_dom_sf"/>
</dbReference>
<evidence type="ECO:0000256" key="11">
    <source>
        <dbReference type="SAM" id="SignalP"/>
    </source>
</evidence>
<keyword evidence="7" id="KW-0255">Endonuclease</keyword>
<dbReference type="EC" id="3.1.30.1" evidence="3"/>
<dbReference type="InterPro" id="IPR003154">
    <property type="entry name" value="S1/P1nuclease"/>
</dbReference>
<dbReference type="Gene3D" id="1.10.575.10">
    <property type="entry name" value="P1 Nuclease"/>
    <property type="match status" value="1"/>
</dbReference>
<evidence type="ECO:0000256" key="5">
    <source>
        <dbReference type="ARBA" id="ARBA00022723"/>
    </source>
</evidence>
<evidence type="ECO:0000313" key="13">
    <source>
        <dbReference type="Proteomes" id="UP001140949"/>
    </source>
</evidence>
<evidence type="ECO:0000256" key="1">
    <source>
        <dbReference type="ARBA" id="ARBA00000245"/>
    </source>
</evidence>
<comment type="caution">
    <text evidence="12">The sequence shown here is derived from an EMBL/GenBank/DDBJ whole genome shotgun (WGS) entry which is preliminary data.</text>
</comment>
<keyword evidence="13" id="KW-1185">Reference proteome</keyword>
<dbReference type="GO" id="GO:0004521">
    <property type="term" value="F:RNA endonuclease activity"/>
    <property type="evidence" value="ECO:0007669"/>
    <property type="project" value="UniProtKB-ARBA"/>
</dbReference>
<dbReference type="GO" id="GO:0046872">
    <property type="term" value="F:metal ion binding"/>
    <property type="evidence" value="ECO:0007669"/>
    <property type="project" value="UniProtKB-KW"/>
</dbReference>
<dbReference type="GO" id="GO:0006308">
    <property type="term" value="P:DNA catabolic process"/>
    <property type="evidence" value="ECO:0007669"/>
    <property type="project" value="InterPro"/>
</dbReference>
<keyword evidence="9" id="KW-1015">Disulfide bond</keyword>
<dbReference type="GO" id="GO:0000014">
    <property type="term" value="F:single-stranded DNA endodeoxyribonuclease activity"/>
    <property type="evidence" value="ECO:0007669"/>
    <property type="project" value="UniProtKB-ARBA"/>
</dbReference>
<reference evidence="12" key="1">
    <citation type="journal article" date="2023" name="GigaByte">
        <title>Genome assembly of the bearded iris, Iris pallida Lam.</title>
        <authorList>
            <person name="Bruccoleri R.E."/>
            <person name="Oakeley E.J."/>
            <person name="Faust A.M.E."/>
            <person name="Altorfer M."/>
            <person name="Dessus-Babus S."/>
            <person name="Burckhardt D."/>
            <person name="Oertli M."/>
            <person name="Naumann U."/>
            <person name="Petersen F."/>
            <person name="Wong J."/>
        </authorList>
    </citation>
    <scope>NUCLEOTIDE SEQUENCE</scope>
    <source>
        <strain evidence="12">GSM-AAB239-AS_SAM_17_03QT</strain>
    </source>
</reference>
<evidence type="ECO:0000256" key="2">
    <source>
        <dbReference type="ARBA" id="ARBA00009547"/>
    </source>
</evidence>
<dbReference type="AlphaFoldDB" id="A0AAX6GAK1"/>
<keyword evidence="8" id="KW-0378">Hydrolase</keyword>
<dbReference type="FunFam" id="1.10.575.10:FF:000002">
    <property type="entry name" value="Endonuclease 2"/>
    <property type="match status" value="1"/>
</dbReference>
<accession>A0AAX6GAK1</accession>
<keyword evidence="6 11" id="KW-0732">Signal</keyword>
<evidence type="ECO:0000256" key="6">
    <source>
        <dbReference type="ARBA" id="ARBA00022729"/>
    </source>
</evidence>
<keyword evidence="10" id="KW-0325">Glycoprotein</keyword>